<comment type="similarity">
    <text evidence="1">Belongs to the bacterial luciferase oxidoreductase family.</text>
</comment>
<keyword evidence="4 6" id="KW-0503">Monooxygenase</keyword>
<protein>
    <submittedName>
        <fullName evidence="6">Flavin-dependent oxidoreductase, luciferase family (Includes alkanesulfonate monooxygenase SsuD and methylene tetrahydromethanopterin reductase)</fullName>
    </submittedName>
</protein>
<dbReference type="GO" id="GO:0004497">
    <property type="term" value="F:monooxygenase activity"/>
    <property type="evidence" value="ECO:0007669"/>
    <property type="project" value="UniProtKB-KW"/>
</dbReference>
<dbReference type="GO" id="GO:0005829">
    <property type="term" value="C:cytosol"/>
    <property type="evidence" value="ECO:0007669"/>
    <property type="project" value="TreeGrafter"/>
</dbReference>
<keyword evidence="3" id="KW-0560">Oxidoreductase</keyword>
<evidence type="ECO:0000313" key="6">
    <source>
        <dbReference type="EMBL" id="SHI10436.1"/>
    </source>
</evidence>
<name>A0A1M5YEM7_9BRAD</name>
<dbReference type="PANTHER" id="PTHR30137">
    <property type="entry name" value="LUCIFERASE-LIKE MONOOXYGENASE"/>
    <property type="match status" value="1"/>
</dbReference>
<dbReference type="OrthoDB" id="9804736at2"/>
<evidence type="ECO:0000256" key="1">
    <source>
        <dbReference type="ARBA" id="ARBA00010426"/>
    </source>
</evidence>
<dbReference type="InterPro" id="IPR036661">
    <property type="entry name" value="Luciferase-like_sf"/>
</dbReference>
<dbReference type="Gene3D" id="3.20.20.30">
    <property type="entry name" value="Luciferase-like domain"/>
    <property type="match status" value="1"/>
</dbReference>
<dbReference type="InterPro" id="IPR011251">
    <property type="entry name" value="Luciferase-like_dom"/>
</dbReference>
<dbReference type="Pfam" id="PF00296">
    <property type="entry name" value="Bac_luciferase"/>
    <property type="match status" value="1"/>
</dbReference>
<dbReference type="PANTHER" id="PTHR30137:SF16">
    <property type="entry name" value="BLL0895 PROTEIN"/>
    <property type="match status" value="1"/>
</dbReference>
<organism evidence="6 7">
    <name type="scientific">Bradyrhizobium erythrophlei</name>
    <dbReference type="NCBI Taxonomy" id="1437360"/>
    <lineage>
        <taxon>Bacteria</taxon>
        <taxon>Pseudomonadati</taxon>
        <taxon>Pseudomonadota</taxon>
        <taxon>Alphaproteobacteria</taxon>
        <taxon>Hyphomicrobiales</taxon>
        <taxon>Nitrobacteraceae</taxon>
        <taxon>Bradyrhizobium</taxon>
    </lineage>
</organism>
<dbReference type="Proteomes" id="UP000189796">
    <property type="component" value="Chromosome I"/>
</dbReference>
<evidence type="ECO:0000256" key="2">
    <source>
        <dbReference type="ARBA" id="ARBA00022630"/>
    </source>
</evidence>
<sequence length="366" mass="41228">MEMGYFTMPSHPPECGLKEGHDWDLQTLRWLDELGYQEAWIGEHHTAPWEPHPAPDLLLAQAFLQTRNIRLGPGGFLLPYHHPAELANRVAMLDHLSGGRLNFGVAASGLPSDWAMFNVDGMSGQNRDMTREALEIILRMWTEDAPWTHKGKFWTVTKPDTMFDFLKPHLKPKQAPHPPIGVAGLSKGSDTLKLAGERGYIPMSLNLNPAYVSSHWDSVEIGAAKTGRKPSRADWRLVREVFVADTDEEAWRLSAGDMMGRMMGEYFLPLLGHFGFKDYLKHAPDVPDSDVTVDYCARRNWVVGSPATVADKIETIYREVGGFGTLLVFGFDYKHKPEAWHHSLTLLKQEVMPRLKHLNAELGRAA</sequence>
<dbReference type="InterPro" id="IPR050766">
    <property type="entry name" value="Bact_Lucif_Oxidored"/>
</dbReference>
<evidence type="ECO:0000256" key="4">
    <source>
        <dbReference type="ARBA" id="ARBA00023033"/>
    </source>
</evidence>
<gene>
    <name evidence="6" type="ORF">SAMN05443248_8227</name>
</gene>
<accession>A0A1M5YEM7</accession>
<reference evidence="6 7" key="1">
    <citation type="submission" date="2016-11" db="EMBL/GenBank/DDBJ databases">
        <authorList>
            <person name="Jaros S."/>
            <person name="Januszkiewicz K."/>
            <person name="Wedrychowicz H."/>
        </authorList>
    </citation>
    <scope>NUCLEOTIDE SEQUENCE [LARGE SCALE GENOMIC DNA]</scope>
    <source>
        <strain evidence="6 7">GAS138</strain>
    </source>
</reference>
<dbReference type="RefSeq" id="WP_079606281.1">
    <property type="nucleotide sequence ID" value="NZ_LT670817.1"/>
</dbReference>
<evidence type="ECO:0000256" key="3">
    <source>
        <dbReference type="ARBA" id="ARBA00023002"/>
    </source>
</evidence>
<dbReference type="AlphaFoldDB" id="A0A1M5YEM7"/>
<dbReference type="EMBL" id="LT670817">
    <property type="protein sequence ID" value="SHI10436.1"/>
    <property type="molecule type" value="Genomic_DNA"/>
</dbReference>
<feature type="domain" description="Luciferase-like" evidence="5">
    <location>
        <begin position="1"/>
        <end position="321"/>
    </location>
</feature>
<evidence type="ECO:0000259" key="5">
    <source>
        <dbReference type="Pfam" id="PF00296"/>
    </source>
</evidence>
<dbReference type="SUPFAM" id="SSF51679">
    <property type="entry name" value="Bacterial luciferase-like"/>
    <property type="match status" value="1"/>
</dbReference>
<proteinExistence type="inferred from homology"/>
<dbReference type="GO" id="GO:0016705">
    <property type="term" value="F:oxidoreductase activity, acting on paired donors, with incorporation or reduction of molecular oxygen"/>
    <property type="evidence" value="ECO:0007669"/>
    <property type="project" value="InterPro"/>
</dbReference>
<evidence type="ECO:0000313" key="7">
    <source>
        <dbReference type="Proteomes" id="UP000189796"/>
    </source>
</evidence>
<keyword evidence="2" id="KW-0285">Flavoprotein</keyword>